<gene>
    <name evidence="1" type="ORF">CFN78_08515</name>
</gene>
<dbReference type="AlphaFoldDB" id="A0A263D6A4"/>
<dbReference type="RefSeq" id="WP_094862085.1">
    <property type="nucleotide sequence ID" value="NZ_NKYE01000004.1"/>
</dbReference>
<name>A0A263D6A4_9PSEU</name>
<comment type="caution">
    <text evidence="1">The sequence shown here is derived from an EMBL/GenBank/DDBJ whole genome shotgun (WGS) entry which is preliminary data.</text>
</comment>
<dbReference type="OrthoDB" id="3634370at2"/>
<protein>
    <submittedName>
        <fullName evidence="1">Uncharacterized protein</fullName>
    </submittedName>
</protein>
<evidence type="ECO:0000313" key="1">
    <source>
        <dbReference type="EMBL" id="OZM73568.1"/>
    </source>
</evidence>
<sequence length="144" mass="15470">MSQQLVSLSTVTTLALAASRYVDSTPAPTPARVALNPHSRCIEIQPRVGYQAPAVEVLGSLMVWTHRLSGITATWWCPAPDRLHITITGRLAPGITARVYDEIPTTACRSLMVLPGDSPETVTADELYVLAMALRDISETEGAA</sequence>
<dbReference type="InParanoid" id="A0A263D6A4"/>
<reference evidence="1 2" key="1">
    <citation type="submission" date="2017-07" db="EMBL/GenBank/DDBJ databases">
        <title>Amycolatopsis antarcticus sp. nov., isolated from the surface of an Antarcticus brown macroalga.</title>
        <authorList>
            <person name="Wang J."/>
            <person name="Leiva S."/>
            <person name="Huang J."/>
            <person name="Huang Y."/>
        </authorList>
    </citation>
    <scope>NUCLEOTIDE SEQUENCE [LARGE SCALE GENOMIC DNA]</scope>
    <source>
        <strain evidence="1 2">AU-G6</strain>
    </source>
</reference>
<accession>A0A263D6A4</accession>
<proteinExistence type="predicted"/>
<dbReference type="Proteomes" id="UP000242444">
    <property type="component" value="Unassembled WGS sequence"/>
</dbReference>
<dbReference type="EMBL" id="NKYE01000004">
    <property type="protein sequence ID" value="OZM73568.1"/>
    <property type="molecule type" value="Genomic_DNA"/>
</dbReference>
<organism evidence="1 2">
    <name type="scientific">Amycolatopsis antarctica</name>
    <dbReference type="NCBI Taxonomy" id="1854586"/>
    <lineage>
        <taxon>Bacteria</taxon>
        <taxon>Bacillati</taxon>
        <taxon>Actinomycetota</taxon>
        <taxon>Actinomycetes</taxon>
        <taxon>Pseudonocardiales</taxon>
        <taxon>Pseudonocardiaceae</taxon>
        <taxon>Amycolatopsis</taxon>
    </lineage>
</organism>
<evidence type="ECO:0000313" key="2">
    <source>
        <dbReference type="Proteomes" id="UP000242444"/>
    </source>
</evidence>
<keyword evidence="2" id="KW-1185">Reference proteome</keyword>